<evidence type="ECO:0000313" key="1">
    <source>
        <dbReference type="EMBL" id="EET08095.1"/>
    </source>
</evidence>
<dbReference type="AlphaFoldDB" id="A0A0E1W4E8"/>
<accession>A0A0E1W4E8</accession>
<organism evidence="1">
    <name type="scientific">Burkholderia pseudomallei 1710a</name>
    <dbReference type="NCBI Taxonomy" id="320371"/>
    <lineage>
        <taxon>Bacteria</taxon>
        <taxon>Pseudomonadati</taxon>
        <taxon>Pseudomonadota</taxon>
        <taxon>Betaproteobacteria</taxon>
        <taxon>Burkholderiales</taxon>
        <taxon>Burkholderiaceae</taxon>
        <taxon>Burkholderia</taxon>
        <taxon>pseudomallei group</taxon>
    </lineage>
</organism>
<dbReference type="Proteomes" id="UP000001812">
    <property type="component" value="Chromosome I"/>
</dbReference>
<name>A0A0E1W4E8_BURPE</name>
<dbReference type="EMBL" id="CM000832">
    <property type="protein sequence ID" value="EET08095.1"/>
    <property type="molecule type" value="Genomic_DNA"/>
</dbReference>
<sequence>MIRRNAEASRNVRTDVASLKVFSVTPTTIELFDDLRVLRFREPRRLSRFDGLLPFQLCLLLPFSLFRFEQRQMRARHFVFFRTLGNLLMQRVDSFQQR</sequence>
<dbReference type="HOGENOM" id="CLU_2328412_0_0_4"/>
<reference evidence="1" key="1">
    <citation type="submission" date="2009-05" db="EMBL/GenBank/DDBJ databases">
        <authorList>
            <person name="Harkins D.M."/>
            <person name="DeShazer D."/>
            <person name="Woods D.E."/>
            <person name="Brinkac L.M."/>
            <person name="Brown K.A."/>
            <person name="Hung G.C."/>
            <person name="Tuanyok A."/>
            <person name="Zhang B."/>
            <person name="Nierman W.C."/>
        </authorList>
    </citation>
    <scope>NUCLEOTIDE SEQUENCE [LARGE SCALE GENOMIC DNA]</scope>
    <source>
        <strain evidence="1">1710a</strain>
    </source>
</reference>
<gene>
    <name evidence="1" type="ORF">BURPS1710A_0369</name>
</gene>
<proteinExistence type="predicted"/>
<protein>
    <submittedName>
        <fullName evidence="1">Uncharacterized protein</fullName>
    </submittedName>
</protein>